<dbReference type="Gene3D" id="3.40.50.2300">
    <property type="match status" value="1"/>
</dbReference>
<dbReference type="GO" id="GO:0000156">
    <property type="term" value="F:phosphorelay response regulator activity"/>
    <property type="evidence" value="ECO:0007669"/>
    <property type="project" value="InterPro"/>
</dbReference>
<dbReference type="Gene3D" id="2.40.50.1020">
    <property type="entry name" value="LytTr DNA-binding domain"/>
    <property type="match status" value="1"/>
</dbReference>
<evidence type="ECO:0000313" key="5">
    <source>
        <dbReference type="Proteomes" id="UP000500961"/>
    </source>
</evidence>
<sequence length="237" mass="27580">MNCILVDDDEMSRRLIEDYISRVDFVKLVKSFSNPVEALSFLNSQPENIHLIFLDIEMPEMSGLDFIEVGGTNPQIIIVSSKEKYALKAFDYSVTDYLLKPITFPRFLKGVSRAYEKYNAQRSPFDDNREIFIKKNNSLVRVRYGDILWIEAMENYVIVVTPNERFTIHLTMKSLESQLPSERFKRVHRSYIVNVGKIESIEDNIITIKILDGKKTIPIGKSYRDLLLKELKMISNK</sequence>
<dbReference type="Pfam" id="PF04397">
    <property type="entry name" value="LytTR"/>
    <property type="match status" value="1"/>
</dbReference>
<accession>A0A7D3XVT2</accession>
<dbReference type="SUPFAM" id="SSF52172">
    <property type="entry name" value="CheY-like"/>
    <property type="match status" value="1"/>
</dbReference>
<organism evidence="4 5">
    <name type="scientific">Tenuifilum thalassicum</name>
    <dbReference type="NCBI Taxonomy" id="2590900"/>
    <lineage>
        <taxon>Bacteria</taxon>
        <taxon>Pseudomonadati</taxon>
        <taxon>Bacteroidota</taxon>
        <taxon>Bacteroidia</taxon>
        <taxon>Bacteroidales</taxon>
        <taxon>Tenuifilaceae</taxon>
        <taxon>Tenuifilum</taxon>
    </lineage>
</organism>
<dbReference type="PROSITE" id="PS50110">
    <property type="entry name" value="RESPONSE_REGULATORY"/>
    <property type="match status" value="1"/>
</dbReference>
<protein>
    <submittedName>
        <fullName evidence="4">Response regulator transcription factor</fullName>
    </submittedName>
</protein>
<dbReference type="Proteomes" id="UP000500961">
    <property type="component" value="Chromosome"/>
</dbReference>
<dbReference type="InterPro" id="IPR046947">
    <property type="entry name" value="LytR-like"/>
</dbReference>
<dbReference type="InterPro" id="IPR001789">
    <property type="entry name" value="Sig_transdc_resp-reg_receiver"/>
</dbReference>
<keyword evidence="5" id="KW-1185">Reference proteome</keyword>
<evidence type="ECO:0000259" key="3">
    <source>
        <dbReference type="PROSITE" id="PS50930"/>
    </source>
</evidence>
<dbReference type="PANTHER" id="PTHR37299">
    <property type="entry name" value="TRANSCRIPTIONAL REGULATOR-RELATED"/>
    <property type="match status" value="1"/>
</dbReference>
<dbReference type="PANTHER" id="PTHR37299:SF1">
    <property type="entry name" value="STAGE 0 SPORULATION PROTEIN A HOMOLOG"/>
    <property type="match status" value="1"/>
</dbReference>
<evidence type="ECO:0000256" key="1">
    <source>
        <dbReference type="PROSITE-ProRule" id="PRU00169"/>
    </source>
</evidence>
<keyword evidence="1" id="KW-0597">Phosphoprotein</keyword>
<dbReference type="SMART" id="SM00448">
    <property type="entry name" value="REC"/>
    <property type="match status" value="1"/>
</dbReference>
<dbReference type="RefSeq" id="WP_173074615.1">
    <property type="nucleotide sequence ID" value="NZ_CP041345.1"/>
</dbReference>
<dbReference type="Pfam" id="PF00072">
    <property type="entry name" value="Response_reg"/>
    <property type="match status" value="1"/>
</dbReference>
<feature type="domain" description="HTH LytTR-type" evidence="3">
    <location>
        <begin position="131"/>
        <end position="237"/>
    </location>
</feature>
<dbReference type="InterPro" id="IPR007492">
    <property type="entry name" value="LytTR_DNA-bd_dom"/>
</dbReference>
<dbReference type="AlphaFoldDB" id="A0A7D3XVT2"/>
<dbReference type="GO" id="GO:0003677">
    <property type="term" value="F:DNA binding"/>
    <property type="evidence" value="ECO:0007669"/>
    <property type="project" value="InterPro"/>
</dbReference>
<reference evidence="4 5" key="1">
    <citation type="submission" date="2019-07" db="EMBL/GenBank/DDBJ databases">
        <title>Thalassofilum flectens gen. nov., sp. nov., a novel moderate thermophilic anaerobe from a shallow sea hot spring in Kunashir Island (Russia), representing a new family in the order Bacteroidales, and proposal of Thalassofilacea fam. nov.</title>
        <authorList>
            <person name="Kochetkova T.V."/>
            <person name="Podosokorskaya O.A."/>
            <person name="Novikov A."/>
            <person name="Elcheninov A.G."/>
            <person name="Toshchakov S.V."/>
            <person name="Kublanov I.V."/>
        </authorList>
    </citation>
    <scope>NUCLEOTIDE SEQUENCE [LARGE SCALE GENOMIC DNA]</scope>
    <source>
        <strain evidence="4 5">38-H</strain>
    </source>
</reference>
<dbReference type="PROSITE" id="PS50930">
    <property type="entry name" value="HTH_LYTTR"/>
    <property type="match status" value="1"/>
</dbReference>
<feature type="modified residue" description="4-aspartylphosphate" evidence="1">
    <location>
        <position position="55"/>
    </location>
</feature>
<name>A0A7D3XVT2_9BACT</name>
<dbReference type="SMART" id="SM00850">
    <property type="entry name" value="LytTR"/>
    <property type="match status" value="1"/>
</dbReference>
<proteinExistence type="predicted"/>
<dbReference type="InterPro" id="IPR011006">
    <property type="entry name" value="CheY-like_superfamily"/>
</dbReference>
<gene>
    <name evidence="4" type="ORF">FHG85_07715</name>
</gene>
<feature type="domain" description="Response regulatory" evidence="2">
    <location>
        <begin position="2"/>
        <end position="115"/>
    </location>
</feature>
<evidence type="ECO:0000313" key="4">
    <source>
        <dbReference type="EMBL" id="QKG80151.1"/>
    </source>
</evidence>
<evidence type="ECO:0000259" key="2">
    <source>
        <dbReference type="PROSITE" id="PS50110"/>
    </source>
</evidence>
<dbReference type="EMBL" id="CP041345">
    <property type="protein sequence ID" value="QKG80151.1"/>
    <property type="molecule type" value="Genomic_DNA"/>
</dbReference>
<dbReference type="KEGG" id="ttz:FHG85_07715"/>